<dbReference type="Pfam" id="PF00535">
    <property type="entry name" value="Glycos_transf_2"/>
    <property type="match status" value="1"/>
</dbReference>
<feature type="domain" description="Glycosyltransferase 2-like" evidence="2">
    <location>
        <begin position="47"/>
        <end position="164"/>
    </location>
</feature>
<dbReference type="Proteomes" id="UP000179013">
    <property type="component" value="Unassembled WGS sequence"/>
</dbReference>
<evidence type="ECO:0000313" key="3">
    <source>
        <dbReference type="EMBL" id="OGM12188.1"/>
    </source>
</evidence>
<dbReference type="SUPFAM" id="SSF53448">
    <property type="entry name" value="Nucleotide-diphospho-sugar transferases"/>
    <property type="match status" value="1"/>
</dbReference>
<keyword evidence="1" id="KW-1133">Transmembrane helix</keyword>
<feature type="transmembrane region" description="Helical" evidence="1">
    <location>
        <begin position="281"/>
        <end position="300"/>
    </location>
</feature>
<reference evidence="3 4" key="1">
    <citation type="journal article" date="2016" name="Nat. Commun.">
        <title>Thousands of microbial genomes shed light on interconnected biogeochemical processes in an aquifer system.</title>
        <authorList>
            <person name="Anantharaman K."/>
            <person name="Brown C.T."/>
            <person name="Hug L.A."/>
            <person name="Sharon I."/>
            <person name="Castelle C.J."/>
            <person name="Probst A.J."/>
            <person name="Thomas B.C."/>
            <person name="Singh A."/>
            <person name="Wilkins M.J."/>
            <person name="Karaoz U."/>
            <person name="Brodie E.L."/>
            <person name="Williams K.H."/>
            <person name="Hubbard S.S."/>
            <person name="Banfield J.F."/>
        </authorList>
    </citation>
    <scope>NUCLEOTIDE SEQUENCE [LARGE SCALE GENOMIC DNA]</scope>
</reference>
<keyword evidence="1" id="KW-0812">Transmembrane</keyword>
<organism evidence="3 4">
    <name type="scientific">Candidatus Woesebacteria bacterium RBG_16_39_8b</name>
    <dbReference type="NCBI Taxonomy" id="1802482"/>
    <lineage>
        <taxon>Bacteria</taxon>
        <taxon>Candidatus Woeseibacteriota</taxon>
    </lineage>
</organism>
<protein>
    <recommendedName>
        <fullName evidence="2">Glycosyltransferase 2-like domain-containing protein</fullName>
    </recommendedName>
</protein>
<accession>A0A1F7XCR3</accession>
<proteinExistence type="predicted"/>
<dbReference type="InterPro" id="IPR001173">
    <property type="entry name" value="Glyco_trans_2-like"/>
</dbReference>
<dbReference type="EMBL" id="MGFU01000043">
    <property type="protein sequence ID" value="OGM12188.1"/>
    <property type="molecule type" value="Genomic_DNA"/>
</dbReference>
<sequence length="313" mass="35946">MGNNLTLLICSNREGIRFSEIWRQVVQDKHLNKIVLVTQGKANFYNNHQSKVVHIKLANTGRSNAVNRGLQEVDTELVGLTDDDCYLSKDWIFQAVKVLTNQSLSMVYGQTFAYQPEKNKGKICPCTFTKKPNRYSITSQIGRHWQDVGFDNNAVIKKRVFEEIGGYKWWLGPGSIGKNAEDAEFILRALIAKHSIAYNPSMIVYHNKWLTQQEWKNAAQIYLCGGVGAYGFYGMQGIEECWTVVKSYSFDTFRNIIDEIKKFFDKPSFSLDLIKDTFANLYYLCWGLIIAFLFAIIIPIPEKEHVVRVIARE</sequence>
<evidence type="ECO:0000313" key="4">
    <source>
        <dbReference type="Proteomes" id="UP000179013"/>
    </source>
</evidence>
<dbReference type="InterPro" id="IPR029044">
    <property type="entry name" value="Nucleotide-diphossugar_trans"/>
</dbReference>
<dbReference type="PANTHER" id="PTHR43685:SF2">
    <property type="entry name" value="GLYCOSYLTRANSFERASE 2-LIKE DOMAIN-CONTAINING PROTEIN"/>
    <property type="match status" value="1"/>
</dbReference>
<gene>
    <name evidence="3" type="ORF">A2V80_02900</name>
</gene>
<evidence type="ECO:0000259" key="2">
    <source>
        <dbReference type="Pfam" id="PF00535"/>
    </source>
</evidence>
<dbReference type="PANTHER" id="PTHR43685">
    <property type="entry name" value="GLYCOSYLTRANSFERASE"/>
    <property type="match status" value="1"/>
</dbReference>
<dbReference type="InterPro" id="IPR050834">
    <property type="entry name" value="Glycosyltransf_2"/>
</dbReference>
<comment type="caution">
    <text evidence="3">The sequence shown here is derived from an EMBL/GenBank/DDBJ whole genome shotgun (WGS) entry which is preliminary data.</text>
</comment>
<evidence type="ECO:0000256" key="1">
    <source>
        <dbReference type="SAM" id="Phobius"/>
    </source>
</evidence>
<dbReference type="Gene3D" id="3.90.550.10">
    <property type="entry name" value="Spore Coat Polysaccharide Biosynthesis Protein SpsA, Chain A"/>
    <property type="match status" value="1"/>
</dbReference>
<dbReference type="AlphaFoldDB" id="A0A1F7XCR3"/>
<keyword evidence="1" id="KW-0472">Membrane</keyword>
<name>A0A1F7XCR3_9BACT</name>